<dbReference type="PROSITE" id="PS50026">
    <property type="entry name" value="EGF_3"/>
    <property type="match status" value="2"/>
</dbReference>
<evidence type="ECO:0000256" key="12">
    <source>
        <dbReference type="ARBA" id="ARBA00023157"/>
    </source>
</evidence>
<comment type="caution">
    <text evidence="14">Lacks conserved residue(s) required for the propagation of feature annotation.</text>
</comment>
<dbReference type="GO" id="GO:0016324">
    <property type="term" value="C:apical plasma membrane"/>
    <property type="evidence" value="ECO:0007669"/>
    <property type="project" value="UniProtKB-SubCell"/>
</dbReference>
<dbReference type="GO" id="GO:0080090">
    <property type="term" value="P:regulation of primary metabolic process"/>
    <property type="evidence" value="ECO:0007669"/>
    <property type="project" value="UniProtKB-ARBA"/>
</dbReference>
<dbReference type="SMART" id="SM00181">
    <property type="entry name" value="EGF"/>
    <property type="match status" value="2"/>
</dbReference>
<dbReference type="GO" id="GO:0048468">
    <property type="term" value="P:cell development"/>
    <property type="evidence" value="ECO:0007669"/>
    <property type="project" value="UniProtKB-ARBA"/>
</dbReference>
<reference evidence="21" key="1">
    <citation type="journal article" date="2017" name="bioRxiv">
        <title>Comparative analysis of the genomes of Stylophora pistillata and Acropora digitifera provides evidence for extensive differences between species of corals.</title>
        <authorList>
            <person name="Voolstra C.R."/>
            <person name="Li Y."/>
            <person name="Liew Y.J."/>
            <person name="Baumgarten S."/>
            <person name="Zoccola D."/>
            <person name="Flot J.-F."/>
            <person name="Tambutte S."/>
            <person name="Allemand D."/>
            <person name="Aranda M."/>
        </authorList>
    </citation>
    <scope>NUCLEOTIDE SEQUENCE [LARGE SCALE GENOMIC DNA]</scope>
</reference>
<evidence type="ECO:0000313" key="20">
    <source>
        <dbReference type="EMBL" id="PFX13617.1"/>
    </source>
</evidence>
<evidence type="ECO:0000256" key="10">
    <source>
        <dbReference type="ARBA" id="ARBA00022989"/>
    </source>
</evidence>
<keyword evidence="4 14" id="KW-0245">EGF-like domain</keyword>
<evidence type="ECO:0000256" key="1">
    <source>
        <dbReference type="ARBA" id="ARBA00004247"/>
    </source>
</evidence>
<dbReference type="InterPro" id="IPR050111">
    <property type="entry name" value="C-type_lectin/snaclec_domain"/>
</dbReference>
<dbReference type="InterPro" id="IPR000742">
    <property type="entry name" value="EGF"/>
</dbReference>
<dbReference type="InterPro" id="IPR016187">
    <property type="entry name" value="CTDL_fold"/>
</dbReference>
<dbReference type="PROSITE" id="PS01186">
    <property type="entry name" value="EGF_2"/>
    <property type="match status" value="1"/>
</dbReference>
<dbReference type="Pfam" id="PF07648">
    <property type="entry name" value="Kazal_2"/>
    <property type="match status" value="1"/>
</dbReference>
<feature type="chain" id="PRO_5012405761" evidence="15">
    <location>
        <begin position="26"/>
        <end position="1062"/>
    </location>
</feature>
<evidence type="ECO:0000256" key="8">
    <source>
        <dbReference type="ARBA" id="ARBA00022737"/>
    </source>
</evidence>
<evidence type="ECO:0000313" key="21">
    <source>
        <dbReference type="Proteomes" id="UP000225706"/>
    </source>
</evidence>
<dbReference type="Proteomes" id="UP000225706">
    <property type="component" value="Unassembled WGS sequence"/>
</dbReference>
<dbReference type="PROSITE" id="PS00010">
    <property type="entry name" value="ASX_HYDROXYL"/>
    <property type="match status" value="2"/>
</dbReference>
<feature type="domain" description="EGF-like" evidence="16">
    <location>
        <begin position="779"/>
        <end position="815"/>
    </location>
</feature>
<dbReference type="GO" id="GO:0048592">
    <property type="term" value="P:eye morphogenesis"/>
    <property type="evidence" value="ECO:0007669"/>
    <property type="project" value="UniProtKB-ARBA"/>
</dbReference>
<keyword evidence="5" id="KW-0597">Phosphoprotein</keyword>
<dbReference type="GO" id="GO:0030182">
    <property type="term" value="P:neuron differentiation"/>
    <property type="evidence" value="ECO:0007669"/>
    <property type="project" value="UniProtKB-ARBA"/>
</dbReference>
<evidence type="ECO:0000259" key="17">
    <source>
        <dbReference type="PROSITE" id="PS50041"/>
    </source>
</evidence>
<feature type="disulfide bond" evidence="14">
    <location>
        <begin position="768"/>
        <end position="777"/>
    </location>
</feature>
<evidence type="ECO:0000256" key="7">
    <source>
        <dbReference type="ARBA" id="ARBA00022729"/>
    </source>
</evidence>
<evidence type="ECO:0000256" key="11">
    <source>
        <dbReference type="ARBA" id="ARBA00023136"/>
    </source>
</evidence>
<dbReference type="Pfam" id="PF00008">
    <property type="entry name" value="EGF"/>
    <property type="match status" value="2"/>
</dbReference>
<keyword evidence="13" id="KW-0325">Glycoprotein</keyword>
<feature type="domain" description="C-type lectin" evidence="17">
    <location>
        <begin position="626"/>
        <end position="740"/>
    </location>
</feature>
<comment type="caution">
    <text evidence="20">The sequence shown here is derived from an EMBL/GenBank/DDBJ whole genome shotgun (WGS) entry which is preliminary data.</text>
</comment>
<dbReference type="Pfam" id="PF00059">
    <property type="entry name" value="Lectin_C"/>
    <property type="match status" value="1"/>
</dbReference>
<dbReference type="PROSITE" id="PS00022">
    <property type="entry name" value="EGF_1"/>
    <property type="match status" value="2"/>
</dbReference>
<dbReference type="InterPro" id="IPR016186">
    <property type="entry name" value="C-type_lectin-like/link_sf"/>
</dbReference>
<evidence type="ECO:0000259" key="16">
    <source>
        <dbReference type="PROSITE" id="PS50026"/>
    </source>
</evidence>
<dbReference type="FunFam" id="2.10.25.10:FF:000565">
    <property type="entry name" value="Predicted protein"/>
    <property type="match status" value="1"/>
</dbReference>
<dbReference type="Gene3D" id="2.60.40.2080">
    <property type="match status" value="3"/>
</dbReference>
<gene>
    <name evidence="20" type="primary">Cd209e</name>
    <name evidence="20" type="ORF">AWC38_SpisGene22283</name>
</gene>
<evidence type="ECO:0000256" key="5">
    <source>
        <dbReference type="ARBA" id="ARBA00022553"/>
    </source>
</evidence>
<keyword evidence="10" id="KW-1133">Transmembrane helix</keyword>
<dbReference type="InterPro" id="IPR036058">
    <property type="entry name" value="Kazal_dom_sf"/>
</dbReference>
<dbReference type="EMBL" id="LSMT01000932">
    <property type="protein sequence ID" value="PFX13617.1"/>
    <property type="molecule type" value="Genomic_DNA"/>
</dbReference>
<dbReference type="PROSITE" id="PS00615">
    <property type="entry name" value="C_TYPE_LECTIN_1"/>
    <property type="match status" value="1"/>
</dbReference>
<keyword evidence="11" id="KW-0472">Membrane</keyword>
<keyword evidence="21" id="KW-1185">Reference proteome</keyword>
<dbReference type="InterPro" id="IPR018097">
    <property type="entry name" value="EGF_Ca-bd_CS"/>
</dbReference>
<protein>
    <submittedName>
        <fullName evidence="20">CD209 antigen-like protein E</fullName>
    </submittedName>
</protein>
<dbReference type="InterPro" id="IPR001881">
    <property type="entry name" value="EGF-like_Ca-bd_dom"/>
</dbReference>
<dbReference type="SUPFAM" id="SSF56496">
    <property type="entry name" value="Fibrinogen C-terminal domain-like"/>
    <property type="match status" value="1"/>
</dbReference>
<keyword evidence="7 15" id="KW-0732">Signal</keyword>
<feature type="domain" description="Fibrinogen C-terminal" evidence="18">
    <location>
        <begin position="813"/>
        <end position="863"/>
    </location>
</feature>
<dbReference type="Gene3D" id="3.90.215.10">
    <property type="entry name" value="Gamma Fibrinogen, chain A, domain 1"/>
    <property type="match status" value="1"/>
</dbReference>
<dbReference type="InterPro" id="IPR014716">
    <property type="entry name" value="Fibrinogen_a/b/g_C_1"/>
</dbReference>
<comment type="subcellular location">
    <subcellularLocation>
        <location evidence="1">Apical cell membrane</location>
        <topology evidence="1">Single-pass type I membrane protein</topology>
    </subcellularLocation>
</comment>
<dbReference type="OrthoDB" id="5981824at2759"/>
<accession>A0A2B4RB74</accession>
<dbReference type="PROSITE" id="PS01187">
    <property type="entry name" value="EGF_CA"/>
    <property type="match status" value="1"/>
</dbReference>
<dbReference type="SUPFAM" id="SSF100895">
    <property type="entry name" value="Kazal-type serine protease inhibitors"/>
    <property type="match status" value="1"/>
</dbReference>
<dbReference type="NCBIfam" id="NF040941">
    <property type="entry name" value="GGGWT_bact"/>
    <property type="match status" value="1"/>
</dbReference>
<dbReference type="InterPro" id="IPR001304">
    <property type="entry name" value="C-type_lectin-like"/>
</dbReference>
<evidence type="ECO:0000256" key="9">
    <source>
        <dbReference type="ARBA" id="ARBA00022782"/>
    </source>
</evidence>
<dbReference type="Gene3D" id="2.10.25.10">
    <property type="entry name" value="Laminin"/>
    <property type="match status" value="2"/>
</dbReference>
<evidence type="ECO:0000256" key="2">
    <source>
        <dbReference type="ARBA" id="ARBA00022473"/>
    </source>
</evidence>
<feature type="domain" description="EGF-like" evidence="16">
    <location>
        <begin position="742"/>
        <end position="778"/>
    </location>
</feature>
<dbReference type="InterPro" id="IPR018378">
    <property type="entry name" value="C-type_lectin_CS"/>
</dbReference>
<dbReference type="GO" id="GO:0005509">
    <property type="term" value="F:calcium ion binding"/>
    <property type="evidence" value="ECO:0007669"/>
    <property type="project" value="InterPro"/>
</dbReference>
<organism evidence="20 21">
    <name type="scientific">Stylophora pistillata</name>
    <name type="common">Smooth cauliflower coral</name>
    <dbReference type="NCBI Taxonomy" id="50429"/>
    <lineage>
        <taxon>Eukaryota</taxon>
        <taxon>Metazoa</taxon>
        <taxon>Cnidaria</taxon>
        <taxon>Anthozoa</taxon>
        <taxon>Hexacorallia</taxon>
        <taxon>Scleractinia</taxon>
        <taxon>Astrocoeniina</taxon>
        <taxon>Pocilloporidae</taxon>
        <taxon>Stylophora</taxon>
    </lineage>
</organism>
<dbReference type="AlphaFoldDB" id="A0A2B4RB74"/>
<dbReference type="Gene3D" id="3.30.60.30">
    <property type="match status" value="1"/>
</dbReference>
<dbReference type="FunFam" id="2.10.25.10:FF:000122">
    <property type="entry name" value="Protein crumbs homolog 2"/>
    <property type="match status" value="1"/>
</dbReference>
<name>A0A2B4RB74_STYPI</name>
<dbReference type="CDD" id="cd00054">
    <property type="entry name" value="EGF_CA"/>
    <property type="match status" value="2"/>
</dbReference>
<dbReference type="PROSITE" id="PS51465">
    <property type="entry name" value="KAZAL_2"/>
    <property type="match status" value="1"/>
</dbReference>
<dbReference type="SMART" id="SM00280">
    <property type="entry name" value="KAZAL"/>
    <property type="match status" value="1"/>
</dbReference>
<dbReference type="Gene3D" id="3.10.100.10">
    <property type="entry name" value="Mannose-Binding Protein A, subunit A"/>
    <property type="match status" value="1"/>
</dbReference>
<evidence type="ECO:0000259" key="18">
    <source>
        <dbReference type="PROSITE" id="PS51406"/>
    </source>
</evidence>
<dbReference type="GO" id="GO:0051093">
    <property type="term" value="P:negative regulation of developmental process"/>
    <property type="evidence" value="ECO:0007669"/>
    <property type="project" value="UniProtKB-ARBA"/>
</dbReference>
<dbReference type="SMART" id="SM00179">
    <property type="entry name" value="EGF_CA"/>
    <property type="match status" value="2"/>
</dbReference>
<dbReference type="SUPFAM" id="SSF56436">
    <property type="entry name" value="C-type lectin-like"/>
    <property type="match status" value="1"/>
</dbReference>
<evidence type="ECO:0000256" key="6">
    <source>
        <dbReference type="ARBA" id="ARBA00022692"/>
    </source>
</evidence>
<dbReference type="CDD" id="cd00104">
    <property type="entry name" value="KAZAL_FS"/>
    <property type="match status" value="1"/>
</dbReference>
<dbReference type="GO" id="GO:0051241">
    <property type="term" value="P:negative regulation of multicellular organismal process"/>
    <property type="evidence" value="ECO:0007669"/>
    <property type="project" value="UniProtKB-ARBA"/>
</dbReference>
<dbReference type="Pfam" id="PF00147">
    <property type="entry name" value="Fibrinogen_C"/>
    <property type="match status" value="1"/>
</dbReference>
<dbReference type="InterPro" id="IPR002181">
    <property type="entry name" value="Fibrinogen_a/b/g_C_dom"/>
</dbReference>
<dbReference type="PANTHER" id="PTHR22803">
    <property type="entry name" value="MANNOSE, PHOSPHOLIPASE, LECTIN RECEPTOR RELATED"/>
    <property type="match status" value="1"/>
</dbReference>
<evidence type="ECO:0000256" key="14">
    <source>
        <dbReference type="PROSITE-ProRule" id="PRU00076"/>
    </source>
</evidence>
<dbReference type="SMART" id="SM00034">
    <property type="entry name" value="CLECT"/>
    <property type="match status" value="1"/>
</dbReference>
<dbReference type="InterPro" id="IPR037221">
    <property type="entry name" value="H-type_lectin_dom_sf"/>
</dbReference>
<keyword evidence="12 14" id="KW-1015">Disulfide bond</keyword>
<dbReference type="InterPro" id="IPR000152">
    <property type="entry name" value="EGF-type_Asp/Asn_hydroxyl_site"/>
</dbReference>
<keyword evidence="3" id="KW-1003">Cell membrane</keyword>
<sequence length="1062" mass="118932">MKVFPGSPMLVVLLVVYEIASMVEGQTLVQNGKINFTASYPDLHYCTNVQFPRAFSSSRNVRVITSISYESNTRSVHNSAVVWTSDVTQSSFRVCVLESGPRTNGSAVVNWIAFRSAPSGMLDGTASLSAFTSGTKCERVTFAQDWLAFTRRGVQFKFQGKLFFENGGAPREKDNYAFCKIHNFTKEFYAPPVVIVSVNHLYDSKNVYSIKPENNVLNTWIEEITISSFRVCLKDLAGMESQHDPVTLDYAVIGDLDPCINVSCNYFAICKAFGPKDARCICVDDCPSYDEPVCSSNGTTYDNECIFQREMCDLQANFTLYHPGDCTGFPSQKGRHRLNHHPNWAEAVCEQVPLVPYVFYPDKPVHIQVSVNHVNFSDPSYVHEAVVAWVEDIRENNFTVCVTQAGRNEKKNGKTFASVDWLAYQGAPDGGVSGEMDMPTWWTGTSCRTVSLLPKKFESVPTVLVSAQHERRGVKHDASSVWVEDLTTTSFKICIRELQNFDGTHQSIHVDWMAFEELHRPLFREHGSLYFANGKKPSKEFNYAFCEDVVFKKPYNDSPAILVSANHSTNGGNLNPMYNSISVWAEYINKTGFRACVKEIFVNHHDPLSVSYAVMPDVCELGWNFYNGSCYYTSDTCKTWSDASTICRSMGANLPAIESQEENVYIQHRHNSEKAWIGLNDIATEGLFTWVDGCPDKFRYWAESQPNDFQGEDCVHSLGPRHGYMWNDIDCSACQQYTCKKDYDECSSSPCLNGGTCVNKKRNFTCICPQAYKGRTCDEFDECSSSPCLNSGTCTDGINNYTCSCPSPYFGRQCQAVAGTSCKTLLADGFTSTGSYTLRISGYSFQVYCDMTGSSGGWTLIARFSNSDAKNWMRDDAYWWYDIPSSQGSYTSTSPNSDMISEAFWKVKGTEIRITRSDDSSHSALLRTYNNCFGGKTFRGYMSSYGKFSYRNVWSNDRCLGSCPVYYGGWYRSTVGFSQAHCSSNIQGSHHIGFWCQWDRGDGSVLMIGGGGSGCSRADHGIGITENTYGTFDDWHDRGEFDFGDEAGNSPTTSYALNLWIR</sequence>
<feature type="domain" description="Kazal-like" evidence="19">
    <location>
        <begin position="281"/>
        <end position="328"/>
    </location>
</feature>
<evidence type="ECO:0000256" key="3">
    <source>
        <dbReference type="ARBA" id="ARBA00022475"/>
    </source>
</evidence>
<evidence type="ECO:0000256" key="15">
    <source>
        <dbReference type="SAM" id="SignalP"/>
    </source>
</evidence>
<dbReference type="SUPFAM" id="SSF57196">
    <property type="entry name" value="EGF/Laminin"/>
    <property type="match status" value="2"/>
</dbReference>
<evidence type="ECO:0000259" key="19">
    <source>
        <dbReference type="PROSITE" id="PS51465"/>
    </source>
</evidence>
<dbReference type="InterPro" id="IPR002350">
    <property type="entry name" value="Kazal_dom"/>
</dbReference>
<keyword evidence="6" id="KW-0812">Transmembrane</keyword>
<evidence type="ECO:0000256" key="13">
    <source>
        <dbReference type="ARBA" id="ARBA00023180"/>
    </source>
</evidence>
<proteinExistence type="predicted"/>
<dbReference type="GO" id="GO:0003002">
    <property type="term" value="P:regionalization"/>
    <property type="evidence" value="ECO:0007669"/>
    <property type="project" value="UniProtKB-ARBA"/>
</dbReference>
<keyword evidence="2" id="KW-0217">Developmental protein</keyword>
<feature type="signal peptide" evidence="15">
    <location>
        <begin position="1"/>
        <end position="25"/>
    </location>
</feature>
<dbReference type="GO" id="GO:0008593">
    <property type="term" value="P:regulation of Notch signaling pathway"/>
    <property type="evidence" value="ECO:0007669"/>
    <property type="project" value="UniProtKB-ARBA"/>
</dbReference>
<evidence type="ECO:0000256" key="4">
    <source>
        <dbReference type="ARBA" id="ARBA00022536"/>
    </source>
</evidence>
<dbReference type="GO" id="GO:0009967">
    <property type="term" value="P:positive regulation of signal transduction"/>
    <property type="evidence" value="ECO:0007669"/>
    <property type="project" value="UniProtKB-ARBA"/>
</dbReference>
<dbReference type="PROSITE" id="PS50041">
    <property type="entry name" value="C_TYPE_LECTIN_2"/>
    <property type="match status" value="1"/>
</dbReference>
<dbReference type="PROSITE" id="PS51406">
    <property type="entry name" value="FIBRINOGEN_C_2"/>
    <property type="match status" value="1"/>
</dbReference>
<dbReference type="GO" id="GO:0060255">
    <property type="term" value="P:regulation of macromolecule metabolic process"/>
    <property type="evidence" value="ECO:0007669"/>
    <property type="project" value="UniProtKB-ARBA"/>
</dbReference>
<dbReference type="InterPro" id="IPR036056">
    <property type="entry name" value="Fibrinogen-like_C"/>
</dbReference>
<keyword evidence="8" id="KW-0677">Repeat</keyword>
<keyword evidence="9" id="KW-0221">Differentiation</keyword>
<dbReference type="SUPFAM" id="SSF141086">
    <property type="entry name" value="Agglutinin HPA-like"/>
    <property type="match status" value="1"/>
</dbReference>
<feature type="disulfide bond" evidence="14">
    <location>
        <begin position="805"/>
        <end position="814"/>
    </location>
</feature>